<dbReference type="EMBL" id="CAJNOR010002251">
    <property type="protein sequence ID" value="CAF1268675.1"/>
    <property type="molecule type" value="Genomic_DNA"/>
</dbReference>
<evidence type="ECO:0000313" key="2">
    <source>
        <dbReference type="EMBL" id="CAF1268675.1"/>
    </source>
</evidence>
<feature type="region of interest" description="Disordered" evidence="1">
    <location>
        <begin position="77"/>
        <end position="96"/>
    </location>
</feature>
<reference evidence="2" key="1">
    <citation type="submission" date="2021-02" db="EMBL/GenBank/DDBJ databases">
        <authorList>
            <person name="Nowell W R."/>
        </authorList>
    </citation>
    <scope>NUCLEOTIDE SEQUENCE</scope>
</reference>
<dbReference type="Proteomes" id="UP000663828">
    <property type="component" value="Unassembled WGS sequence"/>
</dbReference>
<evidence type="ECO:0000313" key="3">
    <source>
        <dbReference type="Proteomes" id="UP000663828"/>
    </source>
</evidence>
<feature type="compositionally biased region" description="Basic and acidic residues" evidence="1">
    <location>
        <begin position="83"/>
        <end position="96"/>
    </location>
</feature>
<name>A0A815B4K7_ADIRI</name>
<feature type="compositionally biased region" description="Polar residues" evidence="1">
    <location>
        <begin position="25"/>
        <end position="45"/>
    </location>
</feature>
<gene>
    <name evidence="2" type="ORF">XAT740_LOCUS27173</name>
</gene>
<accession>A0A815B4K7</accession>
<feature type="compositionally biased region" description="Acidic residues" evidence="1">
    <location>
        <begin position="1"/>
        <end position="15"/>
    </location>
</feature>
<protein>
    <submittedName>
        <fullName evidence="2">Uncharacterized protein</fullName>
    </submittedName>
</protein>
<dbReference type="AlphaFoldDB" id="A0A815B4K7"/>
<proteinExistence type="predicted"/>
<evidence type="ECO:0000256" key="1">
    <source>
        <dbReference type="SAM" id="MobiDB-lite"/>
    </source>
</evidence>
<sequence>MQPDVDDDEWNDDERENSVPFDSIRPSTPILNRSSRKTNALQRRQTIGAVQGRQYRTPLRHIQAMLWPRRATQTINVDMNSSNEREEIPMIDDKTT</sequence>
<organism evidence="2 3">
    <name type="scientific">Adineta ricciae</name>
    <name type="common">Rotifer</name>
    <dbReference type="NCBI Taxonomy" id="249248"/>
    <lineage>
        <taxon>Eukaryota</taxon>
        <taxon>Metazoa</taxon>
        <taxon>Spiralia</taxon>
        <taxon>Gnathifera</taxon>
        <taxon>Rotifera</taxon>
        <taxon>Eurotatoria</taxon>
        <taxon>Bdelloidea</taxon>
        <taxon>Adinetida</taxon>
        <taxon>Adinetidae</taxon>
        <taxon>Adineta</taxon>
    </lineage>
</organism>
<feature type="region of interest" description="Disordered" evidence="1">
    <location>
        <begin position="1"/>
        <end position="53"/>
    </location>
</feature>
<comment type="caution">
    <text evidence="2">The sequence shown here is derived from an EMBL/GenBank/DDBJ whole genome shotgun (WGS) entry which is preliminary data.</text>
</comment>
<keyword evidence="3" id="KW-1185">Reference proteome</keyword>